<feature type="chain" id="PRO_5022676945" evidence="1">
    <location>
        <begin position="26"/>
        <end position="153"/>
    </location>
</feature>
<keyword evidence="1" id="KW-0732">Signal</keyword>
<dbReference type="EMBL" id="VDUZ01000037">
    <property type="protein sequence ID" value="TXL72018.1"/>
    <property type="molecule type" value="Genomic_DNA"/>
</dbReference>
<dbReference type="AlphaFoldDB" id="A0A5C8PFA2"/>
<organism evidence="2 3">
    <name type="scientific">Vineibacter terrae</name>
    <dbReference type="NCBI Taxonomy" id="2586908"/>
    <lineage>
        <taxon>Bacteria</taxon>
        <taxon>Pseudomonadati</taxon>
        <taxon>Pseudomonadota</taxon>
        <taxon>Alphaproteobacteria</taxon>
        <taxon>Hyphomicrobiales</taxon>
        <taxon>Vineibacter</taxon>
    </lineage>
</organism>
<dbReference type="OrthoDB" id="7204430at2"/>
<protein>
    <submittedName>
        <fullName evidence="2">Uncharacterized protein</fullName>
    </submittedName>
</protein>
<keyword evidence="3" id="KW-1185">Reference proteome</keyword>
<evidence type="ECO:0000313" key="3">
    <source>
        <dbReference type="Proteomes" id="UP000321638"/>
    </source>
</evidence>
<dbReference type="RefSeq" id="WP_147850237.1">
    <property type="nucleotide sequence ID" value="NZ_VDUZ01000037.1"/>
</dbReference>
<name>A0A5C8PFA2_9HYPH</name>
<dbReference type="Proteomes" id="UP000321638">
    <property type="component" value="Unassembled WGS sequence"/>
</dbReference>
<sequence length="153" mass="16115">MGAGARLARAALLALGLGGTLPAWAADPSQWVGKYPSDKIEGRTLWDTLEPALDGAIGARLGTTVRRGWGPEEPVIASGGWVVARACKMHECGDNNVTVAVSPQRRLVACTLVNDSQDRGTWREAGRPARARADGCPEGNDMVAAMRRDGLAP</sequence>
<gene>
    <name evidence="2" type="ORF">FHP25_27690</name>
</gene>
<dbReference type="Gene3D" id="3.40.1420.10">
    <property type="entry name" value="Inhibitor of vertebrate lysozyme"/>
    <property type="match status" value="1"/>
</dbReference>
<reference evidence="2 3" key="1">
    <citation type="submission" date="2019-06" db="EMBL/GenBank/DDBJ databases">
        <title>New taxonomy in bacterial strain CC-CFT640, isolated from vineyard.</title>
        <authorList>
            <person name="Lin S.-Y."/>
            <person name="Tsai C.-F."/>
            <person name="Young C.-C."/>
        </authorList>
    </citation>
    <scope>NUCLEOTIDE SEQUENCE [LARGE SCALE GENOMIC DNA]</scope>
    <source>
        <strain evidence="2 3">CC-CFT640</strain>
    </source>
</reference>
<evidence type="ECO:0000313" key="2">
    <source>
        <dbReference type="EMBL" id="TXL72018.1"/>
    </source>
</evidence>
<feature type="signal peptide" evidence="1">
    <location>
        <begin position="1"/>
        <end position="25"/>
    </location>
</feature>
<proteinExistence type="predicted"/>
<accession>A0A5C8PFA2</accession>
<evidence type="ECO:0000256" key="1">
    <source>
        <dbReference type="SAM" id="SignalP"/>
    </source>
</evidence>
<dbReference type="InterPro" id="IPR036501">
    <property type="entry name" value="Inhibitor_vert_lysozyme_sf"/>
</dbReference>
<comment type="caution">
    <text evidence="2">The sequence shown here is derived from an EMBL/GenBank/DDBJ whole genome shotgun (WGS) entry which is preliminary data.</text>
</comment>
<dbReference type="SUPFAM" id="SSF89872">
    <property type="entry name" value="Inhibitor of vertebrate lysozyme, Ivy"/>
    <property type="match status" value="1"/>
</dbReference>